<accession>A0ABN9UU36</accession>
<protein>
    <recommendedName>
        <fullName evidence="4">Reverse transcriptase domain-containing protein</fullName>
    </recommendedName>
</protein>
<organism evidence="2 3">
    <name type="scientific">Prorocentrum cordatum</name>
    <dbReference type="NCBI Taxonomy" id="2364126"/>
    <lineage>
        <taxon>Eukaryota</taxon>
        <taxon>Sar</taxon>
        <taxon>Alveolata</taxon>
        <taxon>Dinophyceae</taxon>
        <taxon>Prorocentrales</taxon>
        <taxon>Prorocentraceae</taxon>
        <taxon>Prorocentrum</taxon>
    </lineage>
</organism>
<feature type="region of interest" description="Disordered" evidence="1">
    <location>
        <begin position="140"/>
        <end position="166"/>
    </location>
</feature>
<gene>
    <name evidence="2" type="ORF">PCOR1329_LOCUS51687</name>
</gene>
<proteinExistence type="predicted"/>
<dbReference type="Proteomes" id="UP001189429">
    <property type="component" value="Unassembled WGS sequence"/>
</dbReference>
<evidence type="ECO:0008006" key="4">
    <source>
        <dbReference type="Google" id="ProtNLM"/>
    </source>
</evidence>
<evidence type="ECO:0000313" key="3">
    <source>
        <dbReference type="Proteomes" id="UP001189429"/>
    </source>
</evidence>
<dbReference type="EMBL" id="CAUYUJ010016278">
    <property type="protein sequence ID" value="CAK0863583.1"/>
    <property type="molecule type" value="Genomic_DNA"/>
</dbReference>
<evidence type="ECO:0000256" key="1">
    <source>
        <dbReference type="SAM" id="MobiDB-lite"/>
    </source>
</evidence>
<keyword evidence="3" id="KW-1185">Reference proteome</keyword>
<evidence type="ECO:0000313" key="2">
    <source>
        <dbReference type="EMBL" id="CAK0863583.1"/>
    </source>
</evidence>
<reference evidence="2" key="1">
    <citation type="submission" date="2023-10" db="EMBL/GenBank/DDBJ databases">
        <authorList>
            <person name="Chen Y."/>
            <person name="Shah S."/>
            <person name="Dougan E. K."/>
            <person name="Thang M."/>
            <person name="Chan C."/>
        </authorList>
    </citation>
    <scope>NUCLEOTIDE SEQUENCE [LARGE SCALE GENOMIC DNA]</scope>
</reference>
<sequence length="599" mass="68057">MSTRTTYWRSLANCAATCDSLDGCVRAVQSAIDDVADHLESSSRRSACPHRLDQEKFVEVVRERKGRPPRDPCLPSALALHSKRKGTHNKRTLLKMIDPPLWGSVPPVELSIGGVVSADRYAWAAELRRVAEAKFSSSADDQSRLQHKVEHRRGVATSEKHDRLSRPPSLDDFVKMLTSLSTNSSPGPDGILPKAWKLAPVWLKLRIFHIFRRRWFDVTWHEQAPDTWGEHVVRGIMENRSAVTLDDFRWIGLMDHLFKLYDAWSLASVPTTMPRRLKSFAFGYQRNQSVEDMLALLFELVCYALRRKGADLAIYCMDVLTAYDSVRFLDVVDVYLSKGATYSQVLNMIRNMLGSQVTLDIPGVAQHGPINQTRALRTGGKTDPEKFVMMMDEAMSKCALEWDTMAYGFRLLDSGRQLIEASWVDNVFLLARSWAEADFMTPMLTDVLANHFGWKWKPKSLEILAVGLTPLRASRVVRSSTAALTFAVKDRIEVLGGVFANDRPQQALLEYRLVKADKSFYGHLKHFRGNAPVSIKLQVFSSVPRSIASFLLRFMPCKACTLKDICTWERKQFRTLFLHAAEPEPNQKRVSERDSFEDM</sequence>
<name>A0ABN9UU36_9DINO</name>
<comment type="caution">
    <text evidence="2">The sequence shown here is derived from an EMBL/GenBank/DDBJ whole genome shotgun (WGS) entry which is preliminary data.</text>
</comment>